<evidence type="ECO:0000256" key="1">
    <source>
        <dbReference type="SAM" id="SignalP"/>
    </source>
</evidence>
<dbReference type="Proteomes" id="UP001302602">
    <property type="component" value="Unassembled WGS sequence"/>
</dbReference>
<evidence type="ECO:0000313" key="3">
    <source>
        <dbReference type="Proteomes" id="UP001302602"/>
    </source>
</evidence>
<keyword evidence="3" id="KW-1185">Reference proteome</keyword>
<keyword evidence="1" id="KW-0732">Signal</keyword>
<evidence type="ECO:0000313" key="2">
    <source>
        <dbReference type="EMBL" id="KAK4122629.1"/>
    </source>
</evidence>
<comment type="caution">
    <text evidence="2">The sequence shown here is derived from an EMBL/GenBank/DDBJ whole genome shotgun (WGS) entry which is preliminary data.</text>
</comment>
<dbReference type="GeneID" id="87824297"/>
<dbReference type="AlphaFoldDB" id="A0AAN6TXS9"/>
<sequence>MPASMSAAFVAPLGPLIGLQAPVCSLLAAAQYASSSETGASCIEARRNSRAGLMGSGPRLIIRVGLLWPALARRSEWLAGRRKSCRFSMVRFLFPIGAYSARPTPVSWAYDARRSDLVSSSCELRQLAAGKAGLSLTHTRRRFVRKRMPIMPRTKRLVV</sequence>
<dbReference type="EMBL" id="MU853230">
    <property type="protein sequence ID" value="KAK4122629.1"/>
    <property type="molecule type" value="Genomic_DNA"/>
</dbReference>
<name>A0AAN6TXS9_9PEZI</name>
<evidence type="ECO:0008006" key="4">
    <source>
        <dbReference type="Google" id="ProtNLM"/>
    </source>
</evidence>
<protein>
    <recommendedName>
        <fullName evidence="4">Secreted protein</fullName>
    </recommendedName>
</protein>
<reference evidence="2" key="2">
    <citation type="submission" date="2023-05" db="EMBL/GenBank/DDBJ databases">
        <authorList>
            <consortium name="Lawrence Berkeley National Laboratory"/>
            <person name="Steindorff A."/>
            <person name="Hensen N."/>
            <person name="Bonometti L."/>
            <person name="Westerberg I."/>
            <person name="Brannstrom I.O."/>
            <person name="Guillou S."/>
            <person name="Cros-Aarteil S."/>
            <person name="Calhoun S."/>
            <person name="Haridas S."/>
            <person name="Kuo A."/>
            <person name="Mondo S."/>
            <person name="Pangilinan J."/>
            <person name="Riley R."/>
            <person name="Labutti K."/>
            <person name="Andreopoulos B."/>
            <person name="Lipzen A."/>
            <person name="Chen C."/>
            <person name="Yanf M."/>
            <person name="Daum C."/>
            <person name="Ng V."/>
            <person name="Clum A."/>
            <person name="Ohm R."/>
            <person name="Martin F."/>
            <person name="Silar P."/>
            <person name="Natvig D."/>
            <person name="Lalanne C."/>
            <person name="Gautier V."/>
            <person name="Ament-Velasquez S.L."/>
            <person name="Kruys A."/>
            <person name="Hutchinson M.I."/>
            <person name="Powell A.J."/>
            <person name="Barry K."/>
            <person name="Miller A.N."/>
            <person name="Grigoriev I.V."/>
            <person name="Debuchy R."/>
            <person name="Gladieux P."/>
            <person name="Thoren M.H."/>
            <person name="Johannesson H."/>
        </authorList>
    </citation>
    <scope>NUCLEOTIDE SEQUENCE</scope>
    <source>
        <strain evidence="2">CBS 731.68</strain>
    </source>
</reference>
<feature type="signal peptide" evidence="1">
    <location>
        <begin position="1"/>
        <end position="18"/>
    </location>
</feature>
<proteinExistence type="predicted"/>
<gene>
    <name evidence="2" type="ORF">N657DRAFT_471018</name>
</gene>
<dbReference type="RefSeq" id="XP_062646400.1">
    <property type="nucleotide sequence ID" value="XM_062787527.1"/>
</dbReference>
<reference evidence="2" key="1">
    <citation type="journal article" date="2023" name="Mol. Phylogenet. Evol.">
        <title>Genome-scale phylogeny and comparative genomics of the fungal order Sordariales.</title>
        <authorList>
            <person name="Hensen N."/>
            <person name="Bonometti L."/>
            <person name="Westerberg I."/>
            <person name="Brannstrom I.O."/>
            <person name="Guillou S."/>
            <person name="Cros-Aarteil S."/>
            <person name="Calhoun S."/>
            <person name="Haridas S."/>
            <person name="Kuo A."/>
            <person name="Mondo S."/>
            <person name="Pangilinan J."/>
            <person name="Riley R."/>
            <person name="LaButti K."/>
            <person name="Andreopoulos B."/>
            <person name="Lipzen A."/>
            <person name="Chen C."/>
            <person name="Yan M."/>
            <person name="Daum C."/>
            <person name="Ng V."/>
            <person name="Clum A."/>
            <person name="Steindorff A."/>
            <person name="Ohm R.A."/>
            <person name="Martin F."/>
            <person name="Silar P."/>
            <person name="Natvig D.O."/>
            <person name="Lalanne C."/>
            <person name="Gautier V."/>
            <person name="Ament-Velasquez S.L."/>
            <person name="Kruys A."/>
            <person name="Hutchinson M.I."/>
            <person name="Powell A.J."/>
            <person name="Barry K."/>
            <person name="Miller A.N."/>
            <person name="Grigoriev I.V."/>
            <person name="Debuchy R."/>
            <person name="Gladieux P."/>
            <person name="Hiltunen Thoren M."/>
            <person name="Johannesson H."/>
        </authorList>
    </citation>
    <scope>NUCLEOTIDE SEQUENCE</scope>
    <source>
        <strain evidence="2">CBS 731.68</strain>
    </source>
</reference>
<organism evidence="2 3">
    <name type="scientific">Parathielavia appendiculata</name>
    <dbReference type="NCBI Taxonomy" id="2587402"/>
    <lineage>
        <taxon>Eukaryota</taxon>
        <taxon>Fungi</taxon>
        <taxon>Dikarya</taxon>
        <taxon>Ascomycota</taxon>
        <taxon>Pezizomycotina</taxon>
        <taxon>Sordariomycetes</taxon>
        <taxon>Sordariomycetidae</taxon>
        <taxon>Sordariales</taxon>
        <taxon>Chaetomiaceae</taxon>
        <taxon>Parathielavia</taxon>
    </lineage>
</organism>
<feature type="chain" id="PRO_5043019420" description="Secreted protein" evidence="1">
    <location>
        <begin position="19"/>
        <end position="159"/>
    </location>
</feature>
<accession>A0AAN6TXS9</accession>